<dbReference type="Proteomes" id="UP001234202">
    <property type="component" value="Unassembled WGS sequence"/>
</dbReference>
<evidence type="ECO:0000313" key="1">
    <source>
        <dbReference type="EMBL" id="KAJ9122838.1"/>
    </source>
</evidence>
<proteinExistence type="predicted"/>
<protein>
    <submittedName>
        <fullName evidence="1">Uncharacterized protein</fullName>
    </submittedName>
</protein>
<name>A0ACC2XGS7_9TREE</name>
<sequence length="583" mass="64989">MSPPTPIVSPESDKGKGFAAEHLEHVVSYDDAEKQQPHVIADLKEVDEAAKVMAEAGKIEYTLEEDKAVLRKIDTWILPVLCIAYLVQQASPLYQRLQDQRANKHLFNSSTSRRCHMQPFSTFHTGEATHLKGQQYSWLTSIVYLAQLGFQPLSSFALVKFPVKWWLLFNLLGWSTVTTVSAAAHNFTGLAICRFFLGMFEATIAPTSVAITQMYWRRREQSYRLVVWQIANSCAAILGPLLSYGVGHAATSGKIHAYQAIFICLGLIGVASVPVIAFLLPNHPATAKFLRHGNDRAIALERLRDNNTGTKNSTWKWDQVRECLTEFKTWGWALMFLCCALPSGGFGAFGGIITKGFGFDAFEAVLMQMPTGAIQIVVLIFAIWLTNKIKMRFPVIAFLTLFPIAGAVGLLKVPRDQPKSLLGCYYVALILGVLQPLMYSWANLNAAGHTKKVVTMAVAFVFQCVGNIVGPQVYLAKEAPKYYTAILPGIYVDIGFWCLLAILALVMGAHLKHLNRKQEQRRVALGRPAQVKDTSIMSLEEGRAYKEELRLALLAEGKDVKDMNLESFDDLTDRQNPDFFYVI</sequence>
<comment type="caution">
    <text evidence="1">The sequence shown here is derived from an EMBL/GenBank/DDBJ whole genome shotgun (WGS) entry which is preliminary data.</text>
</comment>
<organism evidence="1 2">
    <name type="scientific">Naganishia onofrii</name>
    <dbReference type="NCBI Taxonomy" id="1851511"/>
    <lineage>
        <taxon>Eukaryota</taxon>
        <taxon>Fungi</taxon>
        <taxon>Dikarya</taxon>
        <taxon>Basidiomycota</taxon>
        <taxon>Agaricomycotina</taxon>
        <taxon>Tremellomycetes</taxon>
        <taxon>Filobasidiales</taxon>
        <taxon>Filobasidiaceae</taxon>
        <taxon>Naganishia</taxon>
    </lineage>
</organism>
<evidence type="ECO:0000313" key="2">
    <source>
        <dbReference type="Proteomes" id="UP001234202"/>
    </source>
</evidence>
<accession>A0ACC2XGS7</accession>
<gene>
    <name evidence="1" type="ORF">QFC24_003874</name>
</gene>
<reference evidence="1" key="1">
    <citation type="submission" date="2023-04" db="EMBL/GenBank/DDBJ databases">
        <title>Draft Genome sequencing of Naganishia species isolated from polar environments using Oxford Nanopore Technology.</title>
        <authorList>
            <person name="Leo P."/>
            <person name="Venkateswaran K."/>
        </authorList>
    </citation>
    <scope>NUCLEOTIDE SEQUENCE</scope>
    <source>
        <strain evidence="1">DBVPG 5303</strain>
    </source>
</reference>
<dbReference type="EMBL" id="JASBWV010000013">
    <property type="protein sequence ID" value="KAJ9122838.1"/>
    <property type="molecule type" value="Genomic_DNA"/>
</dbReference>
<keyword evidence="2" id="KW-1185">Reference proteome</keyword>